<dbReference type="Proteomes" id="UP001277972">
    <property type="component" value="Unassembled WGS sequence"/>
</dbReference>
<comment type="caution">
    <text evidence="1">The sequence shown here is derived from an EMBL/GenBank/DDBJ whole genome shotgun (WGS) entry which is preliminary data.</text>
</comment>
<sequence length="122" mass="14408">MLFMLIIYFSIFALDQIINRKLIKIKQIEDHELEKKFLNKWHEYTEKGLRLLTLLIIPFALSDYTQLRWFVFIIPCVSFILRVIMERKMAPDSSKYLLSVVTLSLLVSGLIVYSIIYFSGVV</sequence>
<accession>A0ACC6M8U9</accession>
<gene>
    <name evidence="1" type="ORF">SH601_14440</name>
</gene>
<name>A0ACC6M8U9_9BACI</name>
<evidence type="ECO:0000313" key="2">
    <source>
        <dbReference type="Proteomes" id="UP001277972"/>
    </source>
</evidence>
<protein>
    <submittedName>
        <fullName evidence="1">DUF4181 domain-containing protein</fullName>
    </submittedName>
</protein>
<evidence type="ECO:0000313" key="1">
    <source>
        <dbReference type="EMBL" id="MDX8047187.1"/>
    </source>
</evidence>
<keyword evidence="2" id="KW-1185">Reference proteome</keyword>
<reference evidence="1" key="1">
    <citation type="submission" date="2023-11" db="EMBL/GenBank/DDBJ databases">
        <title>Gracilibacillus pellucida a moderately halophilic bacterium isolated from saline soil in Xinjiang province.</title>
        <authorList>
            <person name="Zhang Z."/>
            <person name="Tan F."/>
            <person name="Wang Y."/>
            <person name="Xia M."/>
        </authorList>
    </citation>
    <scope>NUCLEOTIDE SEQUENCE</scope>
    <source>
        <strain evidence="1">S3-1-1</strain>
    </source>
</reference>
<organism evidence="1 2">
    <name type="scientific">Gracilibacillus pellucidus</name>
    <dbReference type="NCBI Taxonomy" id="3095368"/>
    <lineage>
        <taxon>Bacteria</taxon>
        <taxon>Bacillati</taxon>
        <taxon>Bacillota</taxon>
        <taxon>Bacilli</taxon>
        <taxon>Bacillales</taxon>
        <taxon>Bacillaceae</taxon>
        <taxon>Gracilibacillus</taxon>
    </lineage>
</organism>
<proteinExistence type="predicted"/>
<dbReference type="EMBL" id="JAWZSR010000009">
    <property type="protein sequence ID" value="MDX8047187.1"/>
    <property type="molecule type" value="Genomic_DNA"/>
</dbReference>